<evidence type="ECO:0000256" key="1">
    <source>
        <dbReference type="ARBA" id="ARBA00022603"/>
    </source>
</evidence>
<evidence type="ECO:0000256" key="3">
    <source>
        <dbReference type="ARBA" id="ARBA00022691"/>
    </source>
</evidence>
<dbReference type="PANTHER" id="PTHR13271:SF147">
    <property type="entry name" value="PROTEIN-LYSINE N-METHYLTRANSFERASE EFM1-RELATED"/>
    <property type="match status" value="1"/>
</dbReference>
<gene>
    <name evidence="4" type="ORF">MCUN1_000421</name>
</gene>
<keyword evidence="2" id="KW-0808">Transferase</keyword>
<dbReference type="SUPFAM" id="SSF81822">
    <property type="entry name" value="RuBisCo LSMT C-terminal, substrate-binding domain"/>
    <property type="match status" value="1"/>
</dbReference>
<dbReference type="GO" id="GO:0016279">
    <property type="term" value="F:protein-lysine N-methyltransferase activity"/>
    <property type="evidence" value="ECO:0007669"/>
    <property type="project" value="TreeGrafter"/>
</dbReference>
<proteinExistence type="predicted"/>
<keyword evidence="5" id="KW-1185">Reference proteome</keyword>
<dbReference type="InterPro" id="IPR036464">
    <property type="entry name" value="Rubisco_LSMT_subst-bd_sf"/>
</dbReference>
<evidence type="ECO:0000256" key="2">
    <source>
        <dbReference type="ARBA" id="ARBA00022679"/>
    </source>
</evidence>
<evidence type="ECO:0008006" key="6">
    <source>
        <dbReference type="Google" id="ProtNLM"/>
    </source>
</evidence>
<dbReference type="InterPro" id="IPR050600">
    <property type="entry name" value="SETD3_SETD6_MTase"/>
</dbReference>
<dbReference type="SUPFAM" id="SSF82199">
    <property type="entry name" value="SET domain"/>
    <property type="match status" value="1"/>
</dbReference>
<sequence length="354" mass="40920">MHDEYLLWLNENNCWLPDLYFADADKELRFHQDIVISPESVRAQVEHDLPSTTVLNDHDIVVLYLVLSRLTMEGEDLTYTKHIPYIKILPLTIDTPLAFTEKELSLLRGTSLAFSAQRRINDTREAASRALAAVPKFSDMDEQKWLEYWRWADDIYGSRSFPGRLCGKSDGPILIPGLDSINHARGTPVTWSHDGATITLAIHQPIKKGEQVLNNYGAKSNEEFILSYGFVQPGGPDDVLVLRLRDGNVHYWKESDVQAPPALISELKEMILDEDDQLWKEARAYEILEEFLLAKRKDFKAGQREFEAYETEIRPHIAYMIREYRVGQRRLFDHAVEITRAYLEHLSDMIEEDD</sequence>
<dbReference type="GO" id="GO:0005634">
    <property type="term" value="C:nucleus"/>
    <property type="evidence" value="ECO:0007669"/>
    <property type="project" value="TreeGrafter"/>
</dbReference>
<evidence type="ECO:0000313" key="4">
    <source>
        <dbReference type="EMBL" id="WFD33608.1"/>
    </source>
</evidence>
<organism evidence="4 5">
    <name type="scientific">Malassezia cuniculi</name>
    <dbReference type="NCBI Taxonomy" id="948313"/>
    <lineage>
        <taxon>Eukaryota</taxon>
        <taxon>Fungi</taxon>
        <taxon>Dikarya</taxon>
        <taxon>Basidiomycota</taxon>
        <taxon>Ustilaginomycotina</taxon>
        <taxon>Malasseziomycetes</taxon>
        <taxon>Malasseziales</taxon>
        <taxon>Malasseziaceae</taxon>
        <taxon>Malassezia</taxon>
    </lineage>
</organism>
<accession>A0AAF0EVX0</accession>
<keyword evidence="1" id="KW-0489">Methyltransferase</keyword>
<reference evidence="4" key="1">
    <citation type="submission" date="2023-03" db="EMBL/GenBank/DDBJ databases">
        <title>Mating type loci evolution in Malassezia.</title>
        <authorList>
            <person name="Coelho M.A."/>
        </authorList>
    </citation>
    <scope>NUCLEOTIDE SEQUENCE</scope>
    <source>
        <strain evidence="4">CBS 11721</strain>
    </source>
</reference>
<keyword evidence="3" id="KW-0949">S-adenosyl-L-methionine</keyword>
<dbReference type="AlphaFoldDB" id="A0AAF0EVX0"/>
<dbReference type="PANTHER" id="PTHR13271">
    <property type="entry name" value="UNCHARACTERIZED PUTATIVE METHYLTRANSFERASE"/>
    <property type="match status" value="1"/>
</dbReference>
<name>A0AAF0EVX0_9BASI</name>
<dbReference type="EMBL" id="CP119877">
    <property type="protein sequence ID" value="WFD33608.1"/>
    <property type="molecule type" value="Genomic_DNA"/>
</dbReference>
<protein>
    <recommendedName>
        <fullName evidence="6">SET domain-containing protein</fullName>
    </recommendedName>
</protein>
<dbReference type="InterPro" id="IPR046341">
    <property type="entry name" value="SET_dom_sf"/>
</dbReference>
<dbReference type="Proteomes" id="UP001219933">
    <property type="component" value="Chromosome 1"/>
</dbReference>
<evidence type="ECO:0000313" key="5">
    <source>
        <dbReference type="Proteomes" id="UP001219933"/>
    </source>
</evidence>
<dbReference type="GO" id="GO:0032259">
    <property type="term" value="P:methylation"/>
    <property type="evidence" value="ECO:0007669"/>
    <property type="project" value="UniProtKB-KW"/>
</dbReference>
<dbReference type="Gene3D" id="3.90.1410.10">
    <property type="entry name" value="set domain protein methyltransferase, domain 1"/>
    <property type="match status" value="1"/>
</dbReference>